<evidence type="ECO:0000313" key="1">
    <source>
        <dbReference type="EMBL" id="KAJ4316693.1"/>
    </source>
</evidence>
<name>A0A9W8W9H0_9HYPO</name>
<dbReference type="AlphaFoldDB" id="A0A9W8W9H0"/>
<sequence>MSHQEILAPNLNRYSAPSSGRYLSTRLVTHNGITIAVALGKAEGGSLFFAYSILNAEEEDQVTKAKASATEEADTLDSQCWFENVKVLQFPSEFRVVGEEAVPVYEIPAVDRSSRKAIRALSQKDKLNTWLSSSLCLMDPEVTDFQVLSNGRYVYLFRQGASAAKASPSPYMTDNEAGKPPVDGNLLCDRFTLVRTTLSQPLEARYQRSRQVEGTLPVGMFLGEAGERALLISAAYKQPPQPCVYHMWLGDATRVMPEQGFLCDLDLGV</sequence>
<reference evidence="1" key="1">
    <citation type="submission" date="2022-10" db="EMBL/GenBank/DDBJ databases">
        <title>Tapping the CABI collections for fungal endophytes: first genome assemblies for Collariella, Neodidymelliopsis, Ascochyta clinopodiicola, Didymella pomorum, Didymosphaeria variabile, Neocosmospora piperis and Neocucurbitaria cava.</title>
        <authorList>
            <person name="Hill R."/>
        </authorList>
    </citation>
    <scope>NUCLEOTIDE SEQUENCE</scope>
    <source>
        <strain evidence="1">IMI 366586</strain>
    </source>
</reference>
<dbReference type="EMBL" id="JAPEUR010000176">
    <property type="protein sequence ID" value="KAJ4316693.1"/>
    <property type="molecule type" value="Genomic_DNA"/>
</dbReference>
<protein>
    <submittedName>
        <fullName evidence="1">Uncharacterized protein</fullName>
    </submittedName>
</protein>
<dbReference type="Proteomes" id="UP001140502">
    <property type="component" value="Unassembled WGS sequence"/>
</dbReference>
<keyword evidence="2" id="KW-1185">Reference proteome</keyword>
<accession>A0A9W8W9H0</accession>
<gene>
    <name evidence="1" type="ORF">N0V84_007741</name>
</gene>
<evidence type="ECO:0000313" key="2">
    <source>
        <dbReference type="Proteomes" id="UP001140502"/>
    </source>
</evidence>
<dbReference type="OrthoDB" id="3366897at2759"/>
<comment type="caution">
    <text evidence="1">The sequence shown here is derived from an EMBL/GenBank/DDBJ whole genome shotgun (WGS) entry which is preliminary data.</text>
</comment>
<proteinExistence type="predicted"/>
<organism evidence="1 2">
    <name type="scientific">Fusarium piperis</name>
    <dbReference type="NCBI Taxonomy" id="1435070"/>
    <lineage>
        <taxon>Eukaryota</taxon>
        <taxon>Fungi</taxon>
        <taxon>Dikarya</taxon>
        <taxon>Ascomycota</taxon>
        <taxon>Pezizomycotina</taxon>
        <taxon>Sordariomycetes</taxon>
        <taxon>Hypocreomycetidae</taxon>
        <taxon>Hypocreales</taxon>
        <taxon>Nectriaceae</taxon>
        <taxon>Fusarium</taxon>
        <taxon>Fusarium solani species complex</taxon>
    </lineage>
</organism>